<dbReference type="Proteomes" id="UP001217417">
    <property type="component" value="Unassembled WGS sequence"/>
</dbReference>
<dbReference type="GO" id="GO:0005524">
    <property type="term" value="F:ATP binding"/>
    <property type="evidence" value="ECO:0007669"/>
    <property type="project" value="InterPro"/>
</dbReference>
<keyword evidence="1" id="KW-0812">Transmembrane</keyword>
<comment type="caution">
    <text evidence="4">The sequence shown here is derived from an EMBL/GenBank/DDBJ whole genome shotgun (WGS) entry which is preliminary data.</text>
</comment>
<keyword evidence="5" id="KW-1185">Reference proteome</keyword>
<dbReference type="GeneID" id="80882339"/>
<accession>A0AAD7QVZ1</accession>
<protein>
    <submittedName>
        <fullName evidence="4">Uncharacterized protein</fullName>
    </submittedName>
</protein>
<gene>
    <name evidence="4" type="ORF">POJ06DRAFT_249500</name>
</gene>
<proteinExistence type="predicted"/>
<dbReference type="Gene3D" id="1.20.1560.10">
    <property type="entry name" value="ABC transporter type 1, transmembrane domain"/>
    <property type="match status" value="1"/>
</dbReference>
<evidence type="ECO:0000256" key="1">
    <source>
        <dbReference type="ARBA" id="ARBA00022692"/>
    </source>
</evidence>
<dbReference type="EMBL" id="JARPMG010000003">
    <property type="protein sequence ID" value="KAJ8102360.1"/>
    <property type="molecule type" value="Genomic_DNA"/>
</dbReference>
<reference evidence="4" key="1">
    <citation type="submission" date="2023-03" db="EMBL/GenBank/DDBJ databases">
        <title>Near-Complete genome sequence of Lipomyces tetrasporous NRRL Y-64009, an oleaginous yeast capable of growing on lignocellulosic hydrolysates.</title>
        <authorList>
            <consortium name="Lawrence Berkeley National Laboratory"/>
            <person name="Jagtap S.S."/>
            <person name="Liu J.-J."/>
            <person name="Walukiewicz H.E."/>
            <person name="Pangilinan J."/>
            <person name="Lipzen A."/>
            <person name="Ahrendt S."/>
            <person name="Koriabine M."/>
            <person name="Cobaugh K."/>
            <person name="Salamov A."/>
            <person name="Yoshinaga Y."/>
            <person name="Ng V."/>
            <person name="Daum C."/>
            <person name="Grigoriev I.V."/>
            <person name="Slininger P.J."/>
            <person name="Dien B.S."/>
            <person name="Jin Y.-S."/>
            <person name="Rao C.V."/>
        </authorList>
    </citation>
    <scope>NUCLEOTIDE SEQUENCE</scope>
    <source>
        <strain evidence="4">NRRL Y-64009</strain>
    </source>
</reference>
<dbReference type="RefSeq" id="XP_056045810.1">
    <property type="nucleotide sequence ID" value="XM_056187173.1"/>
</dbReference>
<dbReference type="SUPFAM" id="SSF90123">
    <property type="entry name" value="ABC transporter transmembrane region"/>
    <property type="match status" value="1"/>
</dbReference>
<evidence type="ECO:0000256" key="2">
    <source>
        <dbReference type="ARBA" id="ARBA00022989"/>
    </source>
</evidence>
<keyword evidence="2" id="KW-1133">Transmembrane helix</keyword>
<dbReference type="AlphaFoldDB" id="A0AAD7QVZ1"/>
<sequence length="101" mass="10919">MCTLRIARLQDISFFDNGALTFAISKDSGAIESFSAITLDQIISSMIMIFRGVGIELEVAIKLAAVTSPCAPLLLGAGFYKFFLLAKHQESIKLAYGRSPS</sequence>
<evidence type="ECO:0000256" key="3">
    <source>
        <dbReference type="ARBA" id="ARBA00023136"/>
    </source>
</evidence>
<dbReference type="GO" id="GO:0016020">
    <property type="term" value="C:membrane"/>
    <property type="evidence" value="ECO:0007669"/>
    <property type="project" value="InterPro"/>
</dbReference>
<dbReference type="InterPro" id="IPR036640">
    <property type="entry name" value="ABC1_TM_sf"/>
</dbReference>
<name>A0AAD7QVZ1_9ASCO</name>
<evidence type="ECO:0000313" key="4">
    <source>
        <dbReference type="EMBL" id="KAJ8102360.1"/>
    </source>
</evidence>
<evidence type="ECO:0000313" key="5">
    <source>
        <dbReference type="Proteomes" id="UP001217417"/>
    </source>
</evidence>
<keyword evidence="3" id="KW-0472">Membrane</keyword>
<organism evidence="4 5">
    <name type="scientific">Lipomyces tetrasporus</name>
    <dbReference type="NCBI Taxonomy" id="54092"/>
    <lineage>
        <taxon>Eukaryota</taxon>
        <taxon>Fungi</taxon>
        <taxon>Dikarya</taxon>
        <taxon>Ascomycota</taxon>
        <taxon>Saccharomycotina</taxon>
        <taxon>Lipomycetes</taxon>
        <taxon>Lipomycetales</taxon>
        <taxon>Lipomycetaceae</taxon>
        <taxon>Lipomyces</taxon>
    </lineage>
</organism>